<dbReference type="GO" id="GO:0046914">
    <property type="term" value="F:transition metal ion binding"/>
    <property type="evidence" value="ECO:0007669"/>
    <property type="project" value="InterPro"/>
</dbReference>
<dbReference type="PANTHER" id="PTHR43151">
    <property type="entry name" value="FEOA FAMILY PROTEIN"/>
    <property type="match status" value="1"/>
</dbReference>
<dbReference type="InterPro" id="IPR038157">
    <property type="entry name" value="FeoA_core_dom"/>
</dbReference>
<evidence type="ECO:0000313" key="4">
    <source>
        <dbReference type="Proteomes" id="UP000310597"/>
    </source>
</evidence>
<keyword evidence="1" id="KW-0408">Iron</keyword>
<name>A0A4U1K2G8_RHOCA</name>
<dbReference type="InterPro" id="IPR008988">
    <property type="entry name" value="Transcriptional_repressor_C"/>
</dbReference>
<dbReference type="InterPro" id="IPR007167">
    <property type="entry name" value="Fe-transptr_FeoA-like"/>
</dbReference>
<dbReference type="Pfam" id="PF04023">
    <property type="entry name" value="FeoA"/>
    <property type="match status" value="1"/>
</dbReference>
<evidence type="ECO:0000313" key="3">
    <source>
        <dbReference type="EMBL" id="TKD26218.1"/>
    </source>
</evidence>
<dbReference type="SMART" id="SM00899">
    <property type="entry name" value="FeoA"/>
    <property type="match status" value="1"/>
</dbReference>
<dbReference type="Gene3D" id="2.30.30.90">
    <property type="match status" value="1"/>
</dbReference>
<evidence type="ECO:0000256" key="1">
    <source>
        <dbReference type="ARBA" id="ARBA00023004"/>
    </source>
</evidence>
<reference evidence="3 4" key="1">
    <citation type="submission" date="2019-04" db="EMBL/GenBank/DDBJ databases">
        <title>Draft Whole-Genome sequence of the purple photosynthetic bacterium Rhodobacter capsulatus SP108 with an indigenous class A beta-lactamase.</title>
        <authorList>
            <person name="Robertson S."/>
            <person name="Meyer T.E."/>
            <person name="Kyndt J.A."/>
        </authorList>
    </citation>
    <scope>NUCLEOTIDE SEQUENCE [LARGE SCALE GENOMIC DNA]</scope>
    <source>
        <strain evidence="3 4">SP108</strain>
    </source>
</reference>
<accession>A0A4U1K2G8</accession>
<comment type="caution">
    <text evidence="3">The sequence shown here is derived from an EMBL/GenBank/DDBJ whole genome shotgun (WGS) entry which is preliminary data.</text>
</comment>
<proteinExistence type="predicted"/>
<dbReference type="AlphaFoldDB" id="A0A4U1K2G8"/>
<sequence length="89" mass="9296">MTMAFHPDLKALPLAMAPLGVALTVQSLSGCADFSARMLAMGIGPGRVIRLMQCEGSHVVLAVGDSRFGIGRGVAQKILVTESRTGDLK</sequence>
<dbReference type="EMBL" id="SWJZ01000008">
    <property type="protein sequence ID" value="TKD26218.1"/>
    <property type="molecule type" value="Genomic_DNA"/>
</dbReference>
<dbReference type="InterPro" id="IPR053184">
    <property type="entry name" value="FeoA-like"/>
</dbReference>
<evidence type="ECO:0000259" key="2">
    <source>
        <dbReference type="SMART" id="SM00899"/>
    </source>
</evidence>
<dbReference type="Proteomes" id="UP000310597">
    <property type="component" value="Unassembled WGS sequence"/>
</dbReference>
<feature type="domain" description="Ferrous iron transporter FeoA-like" evidence="2">
    <location>
        <begin position="12"/>
        <end position="82"/>
    </location>
</feature>
<dbReference type="PANTHER" id="PTHR43151:SF2">
    <property type="entry name" value="FE(2+) TRANSPORT PROTEIN A-RELATED"/>
    <property type="match status" value="1"/>
</dbReference>
<organism evidence="3 4">
    <name type="scientific">Rhodobacter capsulatus</name>
    <name type="common">Rhodopseudomonas capsulata</name>
    <dbReference type="NCBI Taxonomy" id="1061"/>
    <lineage>
        <taxon>Bacteria</taxon>
        <taxon>Pseudomonadati</taxon>
        <taxon>Pseudomonadota</taxon>
        <taxon>Alphaproteobacteria</taxon>
        <taxon>Rhodobacterales</taxon>
        <taxon>Rhodobacter group</taxon>
        <taxon>Rhodobacter</taxon>
    </lineage>
</organism>
<dbReference type="OrthoDB" id="7690445at2"/>
<dbReference type="RefSeq" id="WP_136904797.1">
    <property type="nucleotide sequence ID" value="NZ_SWJZ01000008.1"/>
</dbReference>
<gene>
    <name evidence="3" type="ORF">FBT96_02450</name>
</gene>
<dbReference type="SUPFAM" id="SSF50037">
    <property type="entry name" value="C-terminal domain of transcriptional repressors"/>
    <property type="match status" value="1"/>
</dbReference>
<protein>
    <submittedName>
        <fullName evidence="3">Ferrous iron transport protein A</fullName>
    </submittedName>
</protein>